<proteinExistence type="inferred from homology"/>
<comment type="catalytic activity">
    <reaction evidence="1 10 11">
        <text>Endohydrolysis of (1-&gt;4)-beta-D-xylosidic linkages in xylans.</text>
        <dbReference type="EC" id="3.2.1.8"/>
    </reaction>
</comment>
<dbReference type="PANTHER" id="PTHR46828">
    <property type="entry name" value="ENDO-1,4-BETA-XYLANASE A-RELATED"/>
    <property type="match status" value="1"/>
</dbReference>
<dbReference type="PROSITE" id="PS51761">
    <property type="entry name" value="GH11_3"/>
    <property type="match status" value="1"/>
</dbReference>
<dbReference type="EC" id="3.2.1.8" evidence="4 10"/>
<dbReference type="InterPro" id="IPR001137">
    <property type="entry name" value="Glyco_hydro_11"/>
</dbReference>
<reference evidence="14" key="1">
    <citation type="submission" date="2021-12" db="EMBL/GenBank/DDBJ databases">
        <authorList>
            <person name="Zaccaron A."/>
            <person name="Stergiopoulos I."/>
        </authorList>
    </citation>
    <scope>NUCLEOTIDE SEQUENCE</scope>
    <source>
        <strain evidence="14">Race5_Kim</strain>
    </source>
</reference>
<dbReference type="GO" id="GO:0045493">
    <property type="term" value="P:xylan catabolic process"/>
    <property type="evidence" value="ECO:0007669"/>
    <property type="project" value="UniProtKB-UniRule"/>
</dbReference>
<evidence type="ECO:0000313" key="15">
    <source>
        <dbReference type="Proteomes" id="UP000756132"/>
    </source>
</evidence>
<protein>
    <recommendedName>
        <fullName evidence="4 10">Endo-1,4-beta-xylanase</fullName>
        <ecNumber evidence="4 10">3.2.1.8</ecNumber>
    </recommendedName>
</protein>
<evidence type="ECO:0000256" key="6">
    <source>
        <dbReference type="ARBA" id="ARBA00022801"/>
    </source>
</evidence>
<feature type="chain" id="PRO_5040263136" description="Endo-1,4-beta-xylanase" evidence="12">
    <location>
        <begin position="20"/>
        <end position="230"/>
    </location>
</feature>
<keyword evidence="6 10" id="KW-0378">Hydrolase</keyword>
<keyword evidence="9 10" id="KW-0624">Polysaccharide degradation</keyword>
<dbReference type="SUPFAM" id="SSF49899">
    <property type="entry name" value="Concanavalin A-like lectins/glucanases"/>
    <property type="match status" value="1"/>
</dbReference>
<feature type="domain" description="GH11" evidence="13">
    <location>
        <begin position="39"/>
        <end position="230"/>
    </location>
</feature>
<evidence type="ECO:0000256" key="4">
    <source>
        <dbReference type="ARBA" id="ARBA00012590"/>
    </source>
</evidence>
<dbReference type="RefSeq" id="XP_047764621.1">
    <property type="nucleotide sequence ID" value="XM_047909724.1"/>
</dbReference>
<evidence type="ECO:0000256" key="2">
    <source>
        <dbReference type="ARBA" id="ARBA00004851"/>
    </source>
</evidence>
<accession>A0A9Q8PD57</accession>
<gene>
    <name evidence="14" type="ORF">CLAFUR5_10576</name>
</gene>
<dbReference type="EMBL" id="CP090169">
    <property type="protein sequence ID" value="UJO20255.1"/>
    <property type="molecule type" value="Genomic_DNA"/>
</dbReference>
<evidence type="ECO:0000256" key="12">
    <source>
        <dbReference type="SAM" id="SignalP"/>
    </source>
</evidence>
<evidence type="ECO:0000256" key="5">
    <source>
        <dbReference type="ARBA" id="ARBA00022651"/>
    </source>
</evidence>
<feature type="signal peptide" evidence="12">
    <location>
        <begin position="1"/>
        <end position="19"/>
    </location>
</feature>
<dbReference type="InterPro" id="IPR013320">
    <property type="entry name" value="ConA-like_dom_sf"/>
</dbReference>
<keyword evidence="5 10" id="KW-0858">Xylan degradation</keyword>
<keyword evidence="12" id="KW-0732">Signal</keyword>
<evidence type="ECO:0000259" key="13">
    <source>
        <dbReference type="PROSITE" id="PS51761"/>
    </source>
</evidence>
<name>A0A9Q8PD57_PASFU</name>
<evidence type="ECO:0000256" key="3">
    <source>
        <dbReference type="ARBA" id="ARBA00007792"/>
    </source>
</evidence>
<dbReference type="Pfam" id="PF00457">
    <property type="entry name" value="Glyco_hydro_11"/>
    <property type="match status" value="1"/>
</dbReference>
<evidence type="ECO:0000256" key="9">
    <source>
        <dbReference type="ARBA" id="ARBA00023326"/>
    </source>
</evidence>
<evidence type="ECO:0000256" key="7">
    <source>
        <dbReference type="ARBA" id="ARBA00023277"/>
    </source>
</evidence>
<dbReference type="AlphaFoldDB" id="A0A9Q8PD57"/>
<dbReference type="OMA" id="THFDAWA"/>
<dbReference type="Proteomes" id="UP000756132">
    <property type="component" value="Chromosome 7"/>
</dbReference>
<reference evidence="14" key="2">
    <citation type="journal article" date="2022" name="Microb. Genom.">
        <title>A chromosome-scale genome assembly of the tomato pathogen Cladosporium fulvum reveals a compartmentalized genome architecture and the presence of a dispensable chromosome.</title>
        <authorList>
            <person name="Zaccaron A.Z."/>
            <person name="Chen L.H."/>
            <person name="Samaras A."/>
            <person name="Stergiopoulos I."/>
        </authorList>
    </citation>
    <scope>NUCLEOTIDE SEQUENCE</scope>
    <source>
        <strain evidence="14">Race5_Kim</strain>
    </source>
</reference>
<dbReference type="Gene3D" id="2.60.120.180">
    <property type="match status" value="1"/>
</dbReference>
<dbReference type="PANTHER" id="PTHR46828:SF2">
    <property type="entry name" value="ENDO-1,4-BETA-XYLANASE A-RELATED"/>
    <property type="match status" value="1"/>
</dbReference>
<keyword evidence="15" id="KW-1185">Reference proteome</keyword>
<feature type="active site" description="Nucleophile" evidence="10">
    <location>
        <position position="125"/>
    </location>
</feature>
<dbReference type="GeneID" id="71990454"/>
<evidence type="ECO:0000256" key="8">
    <source>
        <dbReference type="ARBA" id="ARBA00023295"/>
    </source>
</evidence>
<evidence type="ECO:0000313" key="14">
    <source>
        <dbReference type="EMBL" id="UJO20255.1"/>
    </source>
</evidence>
<dbReference type="InterPro" id="IPR013319">
    <property type="entry name" value="GH11/12"/>
</dbReference>
<keyword evidence="8 10" id="KW-0326">Glycosidase</keyword>
<keyword evidence="7 10" id="KW-0119">Carbohydrate metabolism</keyword>
<comment type="similarity">
    <text evidence="3 10 11">Belongs to the glycosyl hydrolase 11 (cellulase G) family.</text>
</comment>
<feature type="active site" description="Proton donor" evidence="10">
    <location>
        <position position="217"/>
    </location>
</feature>
<dbReference type="GO" id="GO:0031176">
    <property type="term" value="F:endo-1,4-beta-xylanase activity"/>
    <property type="evidence" value="ECO:0007669"/>
    <property type="project" value="UniProtKB-UniRule"/>
</dbReference>
<comment type="pathway">
    <text evidence="2 10 11">Glycan degradation; xylan degradation.</text>
</comment>
<sequence length="230" mass="24575">MVSFTTVLLAAATAMSAAAHSVEESETIKKIPTILSKRQGLATGQGTSNGWFYSWWADTTGSHVYNNGAGGSYDITWSGSGNLVGGKGYRTGAARTITYSASFNPTNNGNAYLTVYGWTRSPLIEYYILENIGEYNPCSGKTILGTVSSDGGVYDVCKNTRRNAPSIDGTATFEQFISVRRSKRSSGSVTTGNHFEKWEQLGLTLGTSFNYQIMAVEGYHSAGSASVTVS</sequence>
<evidence type="ECO:0000256" key="1">
    <source>
        <dbReference type="ARBA" id="ARBA00000681"/>
    </source>
</evidence>
<dbReference type="PRINTS" id="PR00911">
    <property type="entry name" value="GLHYDRLASE11"/>
</dbReference>
<dbReference type="KEGG" id="ffu:CLAFUR5_10576"/>
<organism evidence="14 15">
    <name type="scientific">Passalora fulva</name>
    <name type="common">Tomato leaf mold</name>
    <name type="synonym">Cladosporium fulvum</name>
    <dbReference type="NCBI Taxonomy" id="5499"/>
    <lineage>
        <taxon>Eukaryota</taxon>
        <taxon>Fungi</taxon>
        <taxon>Dikarya</taxon>
        <taxon>Ascomycota</taxon>
        <taxon>Pezizomycotina</taxon>
        <taxon>Dothideomycetes</taxon>
        <taxon>Dothideomycetidae</taxon>
        <taxon>Mycosphaerellales</taxon>
        <taxon>Mycosphaerellaceae</taxon>
        <taxon>Fulvia</taxon>
    </lineage>
</organism>
<evidence type="ECO:0000256" key="10">
    <source>
        <dbReference type="PROSITE-ProRule" id="PRU01097"/>
    </source>
</evidence>
<evidence type="ECO:0000256" key="11">
    <source>
        <dbReference type="RuleBase" id="RU362015"/>
    </source>
</evidence>
<dbReference type="OrthoDB" id="2115822at2759"/>
<dbReference type="InterPro" id="IPR033123">
    <property type="entry name" value="GH11_dom"/>
</dbReference>